<keyword evidence="9" id="KW-1185">Reference proteome</keyword>
<evidence type="ECO:0000256" key="2">
    <source>
        <dbReference type="ARBA" id="ARBA00022481"/>
    </source>
</evidence>
<keyword evidence="3" id="KW-0479">Metal-binding</keyword>
<proteinExistence type="inferred from homology"/>
<keyword evidence="5" id="KW-0636">Prenylation</keyword>
<keyword evidence="2" id="KW-0488">Methylation</keyword>
<reference evidence="8" key="1">
    <citation type="submission" date="2022-06" db="EMBL/GenBank/DDBJ databases">
        <title>Uncovering the hologenomic basis of an extraordinary plant invasion.</title>
        <authorList>
            <person name="Bieker V.C."/>
            <person name="Martin M.D."/>
            <person name="Gilbert T."/>
            <person name="Hodgins K."/>
            <person name="Battlay P."/>
            <person name="Petersen B."/>
            <person name="Wilson J."/>
        </authorList>
    </citation>
    <scope>NUCLEOTIDE SEQUENCE</scope>
    <source>
        <strain evidence="8">AA19_3_7</strain>
        <tissue evidence="8">Leaf</tissue>
    </source>
</reference>
<evidence type="ECO:0000256" key="1">
    <source>
        <dbReference type="ARBA" id="ARBA00004170"/>
    </source>
</evidence>
<name>A0AAD5GD61_AMBAR</name>
<dbReference type="PROSITE" id="PS50846">
    <property type="entry name" value="HMA_2"/>
    <property type="match status" value="1"/>
</dbReference>
<evidence type="ECO:0000259" key="7">
    <source>
        <dbReference type="PROSITE" id="PS50846"/>
    </source>
</evidence>
<evidence type="ECO:0000256" key="6">
    <source>
        <dbReference type="ARBA" id="ARBA00024045"/>
    </source>
</evidence>
<comment type="similarity">
    <text evidence="6">Belongs to the HIPP family.</text>
</comment>
<dbReference type="GO" id="GO:0009626">
    <property type="term" value="P:plant-type hypersensitive response"/>
    <property type="evidence" value="ECO:0007669"/>
    <property type="project" value="UniProtKB-KW"/>
</dbReference>
<protein>
    <recommendedName>
        <fullName evidence="7">HMA domain-containing protein</fullName>
    </recommendedName>
</protein>
<comment type="caution">
    <text evidence="8">The sequence shown here is derived from an EMBL/GenBank/DDBJ whole genome shotgun (WGS) entry which is preliminary data.</text>
</comment>
<dbReference type="PANTHER" id="PTHR45811:SF49">
    <property type="entry name" value="OS04G0667600 PROTEIN"/>
    <property type="match status" value="1"/>
</dbReference>
<sequence>TEVRGWRKTGRPKQLNPSFTELKTVKCIIHGPQLEDIYSIAEMSKSSTGDKTMPFASSLNEEGMTSGTRSEIIDEAMEEIIDKQYVSGDEMFGKFVATFNEIMMEESDPYTHEQNEIRESDLTAPVPRFGEWDDNDPASDPNYTPIFNRIRSKEQDEIQESDLTAPVPRFDEWDDNIFNRIRSKKIMLAVKLDSKTKRHKMVKALMALQGIMSVDFNKKEGILTVIGNVDPETVIEYANKIADTEILSVEPAKEDDGSPKKKKSACSVM</sequence>
<evidence type="ECO:0000256" key="3">
    <source>
        <dbReference type="ARBA" id="ARBA00022723"/>
    </source>
</evidence>
<evidence type="ECO:0000313" key="9">
    <source>
        <dbReference type="Proteomes" id="UP001206925"/>
    </source>
</evidence>
<dbReference type="InterPro" id="IPR036163">
    <property type="entry name" value="HMA_dom_sf"/>
</dbReference>
<gene>
    <name evidence="8" type="ORF">M8C21_014117</name>
</gene>
<keyword evidence="4" id="KW-0449">Lipoprotein</keyword>
<evidence type="ECO:0000256" key="5">
    <source>
        <dbReference type="ARBA" id="ARBA00023289"/>
    </source>
</evidence>
<dbReference type="EMBL" id="JAMZMK010009108">
    <property type="protein sequence ID" value="KAI7737139.1"/>
    <property type="molecule type" value="Genomic_DNA"/>
</dbReference>
<dbReference type="PANTHER" id="PTHR45811">
    <property type="entry name" value="COPPER TRANSPORT PROTEIN FAMILY-RELATED"/>
    <property type="match status" value="1"/>
</dbReference>
<dbReference type="AlphaFoldDB" id="A0AAD5GD61"/>
<dbReference type="InterPro" id="IPR051863">
    <property type="entry name" value="HIPP"/>
</dbReference>
<dbReference type="GO" id="GO:0046872">
    <property type="term" value="F:metal ion binding"/>
    <property type="evidence" value="ECO:0007669"/>
    <property type="project" value="UniProtKB-KW"/>
</dbReference>
<evidence type="ECO:0000256" key="4">
    <source>
        <dbReference type="ARBA" id="ARBA00023288"/>
    </source>
</evidence>
<accession>A0AAD5GD61</accession>
<dbReference type="Gene3D" id="3.30.70.100">
    <property type="match status" value="1"/>
</dbReference>
<feature type="domain" description="HMA" evidence="7">
    <location>
        <begin position="183"/>
        <end position="249"/>
    </location>
</feature>
<dbReference type="InterPro" id="IPR008700">
    <property type="entry name" value="TypeIII_avirulence_cleave"/>
</dbReference>
<comment type="subcellular location">
    <subcellularLocation>
        <location evidence="1">Membrane</location>
        <topology evidence="1">Peripheral membrane protein</topology>
    </subcellularLocation>
</comment>
<organism evidence="8 9">
    <name type="scientific">Ambrosia artemisiifolia</name>
    <name type="common">Common ragweed</name>
    <dbReference type="NCBI Taxonomy" id="4212"/>
    <lineage>
        <taxon>Eukaryota</taxon>
        <taxon>Viridiplantae</taxon>
        <taxon>Streptophyta</taxon>
        <taxon>Embryophyta</taxon>
        <taxon>Tracheophyta</taxon>
        <taxon>Spermatophyta</taxon>
        <taxon>Magnoliopsida</taxon>
        <taxon>eudicotyledons</taxon>
        <taxon>Gunneridae</taxon>
        <taxon>Pentapetalae</taxon>
        <taxon>asterids</taxon>
        <taxon>campanulids</taxon>
        <taxon>Asterales</taxon>
        <taxon>Asteraceae</taxon>
        <taxon>Asteroideae</taxon>
        <taxon>Heliantheae alliance</taxon>
        <taxon>Heliantheae</taxon>
        <taxon>Ambrosia</taxon>
    </lineage>
</organism>
<evidence type="ECO:0000313" key="8">
    <source>
        <dbReference type="EMBL" id="KAI7737139.1"/>
    </source>
</evidence>
<dbReference type="SUPFAM" id="SSF55008">
    <property type="entry name" value="HMA, heavy metal-associated domain"/>
    <property type="match status" value="1"/>
</dbReference>
<feature type="non-terminal residue" evidence="8">
    <location>
        <position position="269"/>
    </location>
</feature>
<dbReference type="Pfam" id="PF05627">
    <property type="entry name" value="AvrRpt-cleavage"/>
    <property type="match status" value="1"/>
</dbReference>
<dbReference type="Proteomes" id="UP001206925">
    <property type="component" value="Unassembled WGS sequence"/>
</dbReference>
<dbReference type="GO" id="GO:0016020">
    <property type="term" value="C:membrane"/>
    <property type="evidence" value="ECO:0007669"/>
    <property type="project" value="UniProtKB-SubCell"/>
</dbReference>
<dbReference type="InterPro" id="IPR006121">
    <property type="entry name" value="HMA_dom"/>
</dbReference>